<evidence type="ECO:0000256" key="4">
    <source>
        <dbReference type="ARBA" id="ARBA00022598"/>
    </source>
</evidence>
<evidence type="ECO:0000256" key="9">
    <source>
        <dbReference type="ARBA" id="ARBA00030592"/>
    </source>
</evidence>
<evidence type="ECO:0000256" key="1">
    <source>
        <dbReference type="ARBA" id="ARBA00001946"/>
    </source>
</evidence>
<feature type="domain" description="Mur ligase C-terminal" evidence="12">
    <location>
        <begin position="297"/>
        <end position="416"/>
    </location>
</feature>
<keyword evidence="7 11" id="KW-0067">ATP-binding</keyword>
<comment type="catalytic activity">
    <reaction evidence="10">
        <text>(6S)-5,6,7,8-tetrahydrofolyl-(gamma-L-Glu)(n) + L-glutamate + ATP = (6S)-5,6,7,8-tetrahydrofolyl-(gamma-L-Glu)(n+1) + ADP + phosphate + H(+)</text>
        <dbReference type="Rhea" id="RHEA:10580"/>
        <dbReference type="Rhea" id="RHEA-COMP:14738"/>
        <dbReference type="Rhea" id="RHEA-COMP:14740"/>
        <dbReference type="ChEBI" id="CHEBI:15378"/>
        <dbReference type="ChEBI" id="CHEBI:29985"/>
        <dbReference type="ChEBI" id="CHEBI:30616"/>
        <dbReference type="ChEBI" id="CHEBI:43474"/>
        <dbReference type="ChEBI" id="CHEBI:141005"/>
        <dbReference type="ChEBI" id="CHEBI:456216"/>
        <dbReference type="EC" id="6.3.2.17"/>
    </reaction>
</comment>
<dbReference type="FunFam" id="3.40.1190.10:FF:000011">
    <property type="entry name" value="Folylpolyglutamate synthase/dihydrofolate synthase"/>
    <property type="match status" value="1"/>
</dbReference>
<dbReference type="PANTHER" id="PTHR11136">
    <property type="entry name" value="FOLYLPOLYGLUTAMATE SYNTHASE-RELATED"/>
    <property type="match status" value="1"/>
</dbReference>
<evidence type="ECO:0000313" key="15">
    <source>
        <dbReference type="EMBL" id="HFJ54195.1"/>
    </source>
</evidence>
<keyword evidence="5" id="KW-0479">Metal-binding</keyword>
<dbReference type="PANTHER" id="PTHR11136:SF0">
    <property type="entry name" value="DIHYDROFOLATE SYNTHETASE-RELATED"/>
    <property type="match status" value="1"/>
</dbReference>
<dbReference type="Pfam" id="PF02875">
    <property type="entry name" value="Mur_ligase_C"/>
    <property type="match status" value="1"/>
</dbReference>
<dbReference type="InterPro" id="IPR001645">
    <property type="entry name" value="Folylpolyglutamate_synth"/>
</dbReference>
<gene>
    <name evidence="14" type="ORF">ENP94_03890</name>
    <name evidence="15" type="ORF">ENS16_05855</name>
</gene>
<dbReference type="Gene3D" id="3.40.1190.10">
    <property type="entry name" value="Mur-like, catalytic domain"/>
    <property type="match status" value="1"/>
</dbReference>
<comment type="similarity">
    <text evidence="2 11">Belongs to the folylpolyglutamate synthase family.</text>
</comment>
<dbReference type="SUPFAM" id="SSF53244">
    <property type="entry name" value="MurD-like peptide ligases, peptide-binding domain"/>
    <property type="match status" value="1"/>
</dbReference>
<accession>A0A7C3EMQ2</accession>
<dbReference type="NCBIfam" id="TIGR01499">
    <property type="entry name" value="folC"/>
    <property type="match status" value="1"/>
</dbReference>
<dbReference type="Gene3D" id="3.90.190.20">
    <property type="entry name" value="Mur ligase, C-terminal domain"/>
    <property type="match status" value="1"/>
</dbReference>
<dbReference type="GO" id="GO:0005737">
    <property type="term" value="C:cytoplasm"/>
    <property type="evidence" value="ECO:0007669"/>
    <property type="project" value="TreeGrafter"/>
</dbReference>
<evidence type="ECO:0000256" key="8">
    <source>
        <dbReference type="ARBA" id="ARBA00022842"/>
    </source>
</evidence>
<name>A0A7C3EMQ2_UNCW3</name>
<organism evidence="15">
    <name type="scientific">candidate division WOR-3 bacterium</name>
    <dbReference type="NCBI Taxonomy" id="2052148"/>
    <lineage>
        <taxon>Bacteria</taxon>
        <taxon>Bacteria division WOR-3</taxon>
    </lineage>
</organism>
<dbReference type="EMBL" id="DSTU01000007">
    <property type="protein sequence ID" value="HFJ54195.1"/>
    <property type="molecule type" value="Genomic_DNA"/>
</dbReference>
<comment type="cofactor">
    <cofactor evidence="1">
        <name>Mg(2+)</name>
        <dbReference type="ChEBI" id="CHEBI:18420"/>
    </cofactor>
</comment>
<dbReference type="InterPro" id="IPR036615">
    <property type="entry name" value="Mur_ligase_C_dom_sf"/>
</dbReference>
<dbReference type="EC" id="6.3.2.17" evidence="3"/>
<dbReference type="EMBL" id="DSLG01000004">
    <property type="protein sequence ID" value="HEA87135.1"/>
    <property type="molecule type" value="Genomic_DNA"/>
</dbReference>
<dbReference type="InterPro" id="IPR036565">
    <property type="entry name" value="Mur-like_cat_sf"/>
</dbReference>
<evidence type="ECO:0000259" key="12">
    <source>
        <dbReference type="Pfam" id="PF02875"/>
    </source>
</evidence>
<dbReference type="GO" id="GO:0046872">
    <property type="term" value="F:metal ion binding"/>
    <property type="evidence" value="ECO:0007669"/>
    <property type="project" value="UniProtKB-KW"/>
</dbReference>
<dbReference type="PIRSF" id="PIRSF001563">
    <property type="entry name" value="Folylpolyglu_synth"/>
    <property type="match status" value="1"/>
</dbReference>
<protein>
    <recommendedName>
        <fullName evidence="3">tetrahydrofolate synthase</fullName>
        <ecNumber evidence="3">6.3.2.17</ecNumber>
    </recommendedName>
    <alternativeName>
        <fullName evidence="9">Tetrahydrofolylpolyglutamate synthase</fullName>
    </alternativeName>
</protein>
<sequence length="433" mass="47933">MNYQQALEFLDALVNYERKPRPRDRFKLDAIRRLLELAGNPQDRLKNVILIAGTKGKGSVAYMIEAGLRACGLKTGLFVSPHLLSVRERIQLQGSWINRAEFARLMTRFRPLVAKQPVSYFELLTAAAFDLFARRGLDYPVIEVGLGGRLDATNLSHPEISVITRIGYDHLKVLGNTLTKIAREKAGIMRPDRPVIVAPQMPEAKKELLAQAEKTGARTVPVEAHARYWDDTADLNGTAFSAFTELGAGRIRLRLLGRHQIENCLTALTTLGILARNDPRIRFEPVLQGLSELVIPGRCQLVEQNPPLLVDTCHNPESGQALARVLHDCFREKVILVYGSLRNKLVKRTLEPLAPYVDYAIAVAPESPRALAPAHLKAIFTRLKVPAETAPDIPTALARARELAIGRMPIVVAGSFYLAGAVLAHLEQVKPES</sequence>
<proteinExistence type="inferred from homology"/>
<dbReference type="GO" id="GO:0008841">
    <property type="term" value="F:dihydrofolate synthase activity"/>
    <property type="evidence" value="ECO:0007669"/>
    <property type="project" value="TreeGrafter"/>
</dbReference>
<evidence type="ECO:0000256" key="7">
    <source>
        <dbReference type="ARBA" id="ARBA00022840"/>
    </source>
</evidence>
<dbReference type="AlphaFoldDB" id="A0A7C3EMQ2"/>
<keyword evidence="8" id="KW-0460">Magnesium</keyword>
<evidence type="ECO:0000256" key="3">
    <source>
        <dbReference type="ARBA" id="ARBA00013025"/>
    </source>
</evidence>
<dbReference type="GO" id="GO:0004326">
    <property type="term" value="F:tetrahydrofolylpolyglutamate synthase activity"/>
    <property type="evidence" value="ECO:0007669"/>
    <property type="project" value="UniProtKB-EC"/>
</dbReference>
<reference evidence="15" key="1">
    <citation type="journal article" date="2020" name="mSystems">
        <title>Genome- and Community-Level Interaction Insights into Carbon Utilization and Element Cycling Functions of Hydrothermarchaeota in Hydrothermal Sediment.</title>
        <authorList>
            <person name="Zhou Z."/>
            <person name="Liu Y."/>
            <person name="Xu W."/>
            <person name="Pan J."/>
            <person name="Luo Z.H."/>
            <person name="Li M."/>
        </authorList>
    </citation>
    <scope>NUCLEOTIDE SEQUENCE [LARGE SCALE GENOMIC DNA]</scope>
    <source>
        <strain evidence="14">SpSt-265</strain>
        <strain evidence="15">SpSt-465</strain>
    </source>
</reference>
<dbReference type="InterPro" id="IPR004101">
    <property type="entry name" value="Mur_ligase_C"/>
</dbReference>
<evidence type="ECO:0000313" key="14">
    <source>
        <dbReference type="EMBL" id="HEA87135.1"/>
    </source>
</evidence>
<evidence type="ECO:0000256" key="5">
    <source>
        <dbReference type="ARBA" id="ARBA00022723"/>
    </source>
</evidence>
<dbReference type="InterPro" id="IPR013221">
    <property type="entry name" value="Mur_ligase_cen"/>
</dbReference>
<evidence type="ECO:0000259" key="13">
    <source>
        <dbReference type="Pfam" id="PF08245"/>
    </source>
</evidence>
<evidence type="ECO:0000256" key="10">
    <source>
        <dbReference type="ARBA" id="ARBA00047493"/>
    </source>
</evidence>
<evidence type="ECO:0000256" key="2">
    <source>
        <dbReference type="ARBA" id="ARBA00008276"/>
    </source>
</evidence>
<evidence type="ECO:0000256" key="11">
    <source>
        <dbReference type="PIRNR" id="PIRNR001563"/>
    </source>
</evidence>
<feature type="domain" description="Mur ligase central" evidence="13">
    <location>
        <begin position="51"/>
        <end position="270"/>
    </location>
</feature>
<dbReference type="SUPFAM" id="SSF53623">
    <property type="entry name" value="MurD-like peptide ligases, catalytic domain"/>
    <property type="match status" value="1"/>
</dbReference>
<keyword evidence="4 11" id="KW-0436">Ligase</keyword>
<comment type="caution">
    <text evidence="15">The sequence shown here is derived from an EMBL/GenBank/DDBJ whole genome shotgun (WGS) entry which is preliminary data.</text>
</comment>
<evidence type="ECO:0000256" key="6">
    <source>
        <dbReference type="ARBA" id="ARBA00022741"/>
    </source>
</evidence>
<dbReference type="GO" id="GO:0005524">
    <property type="term" value="F:ATP binding"/>
    <property type="evidence" value="ECO:0007669"/>
    <property type="project" value="UniProtKB-KW"/>
</dbReference>
<keyword evidence="6 11" id="KW-0547">Nucleotide-binding</keyword>
<dbReference type="Pfam" id="PF08245">
    <property type="entry name" value="Mur_ligase_M"/>
    <property type="match status" value="1"/>
</dbReference>